<dbReference type="PANTHER" id="PTHR43166">
    <property type="entry name" value="AMINO ACID IMPORT ATP-BINDING PROTEIN"/>
    <property type="match status" value="1"/>
</dbReference>
<evidence type="ECO:0000256" key="5">
    <source>
        <dbReference type="ARBA" id="ARBA00023136"/>
    </source>
</evidence>
<dbReference type="GO" id="GO:0006865">
    <property type="term" value="P:amino acid transport"/>
    <property type="evidence" value="ECO:0007669"/>
    <property type="project" value="UniProtKB-KW"/>
</dbReference>
<keyword evidence="1" id="KW-0813">Transport</keyword>
<accession>K9AUD0</accession>
<keyword evidence="3" id="KW-1278">Translocase</keyword>
<dbReference type="PANTHER" id="PTHR43166:SF30">
    <property type="entry name" value="METHIONINE IMPORT ATP-BINDING PROTEIN METN"/>
    <property type="match status" value="1"/>
</dbReference>
<dbReference type="GO" id="GO:0005524">
    <property type="term" value="F:ATP binding"/>
    <property type="evidence" value="ECO:0007669"/>
    <property type="project" value="UniProtKB-KW"/>
</dbReference>
<name>K9AUD0_9STAP</name>
<dbReference type="STRING" id="1229783.C273_09809"/>
<keyword evidence="4" id="KW-0029">Amino-acid transport</keyword>
<protein>
    <submittedName>
        <fullName evidence="7">Putative ABC transporter ATP-binding protein</fullName>
    </submittedName>
</protein>
<dbReference type="Gene3D" id="3.40.50.300">
    <property type="entry name" value="P-loop containing nucleotide triphosphate hydrolases"/>
    <property type="match status" value="1"/>
</dbReference>
<dbReference type="InterPro" id="IPR045865">
    <property type="entry name" value="ACT-like_dom_sf"/>
</dbReference>
<dbReference type="PATRIC" id="fig|1229783.3.peg.1959"/>
<dbReference type="GO" id="GO:0016887">
    <property type="term" value="F:ATP hydrolysis activity"/>
    <property type="evidence" value="ECO:0007669"/>
    <property type="project" value="InterPro"/>
</dbReference>
<dbReference type="InterPro" id="IPR027417">
    <property type="entry name" value="P-loop_NTPase"/>
</dbReference>
<gene>
    <name evidence="7" type="ORF">C273_09809</name>
</gene>
<reference evidence="7 8" key="1">
    <citation type="journal article" date="2013" name="Genome Announc.">
        <title>Genome Sequence of Staphylococcus massiliensis Strain S46, Isolated from the Surface of Healthy Human Skin.</title>
        <authorList>
            <person name="Srivastav R."/>
            <person name="Singh A."/>
            <person name="Jangir P.K."/>
            <person name="Kumari C."/>
            <person name="Muduli S."/>
            <person name="Sharma R."/>
        </authorList>
    </citation>
    <scope>NUCLEOTIDE SEQUENCE [LARGE SCALE GENOMIC DNA]</scope>
    <source>
        <strain evidence="7 8">S46</strain>
    </source>
</reference>
<dbReference type="PROSITE" id="PS00211">
    <property type="entry name" value="ABC_TRANSPORTER_1"/>
    <property type="match status" value="1"/>
</dbReference>
<dbReference type="EMBL" id="AMSQ01000019">
    <property type="protein sequence ID" value="EKU46197.1"/>
    <property type="molecule type" value="Genomic_DNA"/>
</dbReference>
<dbReference type="AlphaFoldDB" id="K9AUD0"/>
<evidence type="ECO:0000259" key="6">
    <source>
        <dbReference type="PROSITE" id="PS50893"/>
    </source>
</evidence>
<evidence type="ECO:0000256" key="1">
    <source>
        <dbReference type="ARBA" id="ARBA00022448"/>
    </source>
</evidence>
<dbReference type="PROSITE" id="PS50893">
    <property type="entry name" value="ABC_TRANSPORTER_2"/>
    <property type="match status" value="1"/>
</dbReference>
<keyword evidence="2" id="KW-1003">Cell membrane</keyword>
<evidence type="ECO:0000256" key="4">
    <source>
        <dbReference type="ARBA" id="ARBA00022970"/>
    </source>
</evidence>
<keyword evidence="5" id="KW-0472">Membrane</keyword>
<keyword evidence="7" id="KW-0067">ATP-binding</keyword>
<dbReference type="SUPFAM" id="SSF55021">
    <property type="entry name" value="ACT-like"/>
    <property type="match status" value="1"/>
</dbReference>
<feature type="domain" description="ABC transporter" evidence="6">
    <location>
        <begin position="1"/>
        <end position="173"/>
    </location>
</feature>
<dbReference type="InterPro" id="IPR050086">
    <property type="entry name" value="MetN_ABC_transporter-like"/>
</dbReference>
<proteinExistence type="predicted"/>
<evidence type="ECO:0000313" key="7">
    <source>
        <dbReference type="EMBL" id="EKU46197.1"/>
    </source>
</evidence>
<keyword evidence="7" id="KW-0547">Nucleotide-binding</keyword>
<dbReference type="InterPro" id="IPR003439">
    <property type="entry name" value="ABC_transporter-like_ATP-bd"/>
</dbReference>
<dbReference type="eggNOG" id="COG1135">
    <property type="taxonomic scope" value="Bacteria"/>
</dbReference>
<organism evidence="7 8">
    <name type="scientific">Staphylococcus massiliensis S46</name>
    <dbReference type="NCBI Taxonomy" id="1229783"/>
    <lineage>
        <taxon>Bacteria</taxon>
        <taxon>Bacillati</taxon>
        <taxon>Bacillota</taxon>
        <taxon>Bacilli</taxon>
        <taxon>Bacillales</taxon>
        <taxon>Staphylococcaceae</taxon>
        <taxon>Staphylococcus</taxon>
    </lineage>
</organism>
<comment type="caution">
    <text evidence="7">The sequence shown here is derived from an EMBL/GenBank/DDBJ whole genome shotgun (WGS) entry which is preliminary data.</text>
</comment>
<dbReference type="InterPro" id="IPR017871">
    <property type="entry name" value="ABC_transporter-like_CS"/>
</dbReference>
<keyword evidence="8" id="KW-1185">Reference proteome</keyword>
<evidence type="ECO:0000313" key="8">
    <source>
        <dbReference type="Proteomes" id="UP000009885"/>
    </source>
</evidence>
<evidence type="ECO:0000256" key="3">
    <source>
        <dbReference type="ARBA" id="ARBA00022967"/>
    </source>
</evidence>
<sequence length="270" mass="30590">MNQLKPKQLRLVKKDIGMIFQHFNLLNSKSVFYNVAIPLILQKRSKSYINQKVSEMLAFVGLEDKGKQFPNELSGGQKQRVAIARALVTDPKILLCDEATSALDPSTTESILNLLRKVNQSLDVTILLITHEMSVIQQICNKVAVMERGRVIEHGDVLKVLGHPQTETAKSFISTIIKTDLPESLKAHLPSTQNVVDIKLYLEGKQIGDQILQHLIRNLNLDVNLIYASMTEIQGTSVGYLTLRFNEPTDQIYKAYDYFNIHNIEYEEVI</sequence>
<dbReference type="InterPro" id="IPR018449">
    <property type="entry name" value="NIL_domain"/>
</dbReference>
<dbReference type="SMART" id="SM00930">
    <property type="entry name" value="NIL"/>
    <property type="match status" value="1"/>
</dbReference>
<evidence type="ECO:0000256" key="2">
    <source>
        <dbReference type="ARBA" id="ARBA00022475"/>
    </source>
</evidence>
<dbReference type="SUPFAM" id="SSF52540">
    <property type="entry name" value="P-loop containing nucleoside triphosphate hydrolases"/>
    <property type="match status" value="1"/>
</dbReference>
<dbReference type="Proteomes" id="UP000009885">
    <property type="component" value="Unassembled WGS sequence"/>
</dbReference>
<dbReference type="Pfam" id="PF00005">
    <property type="entry name" value="ABC_tran"/>
    <property type="match status" value="1"/>
</dbReference>
<dbReference type="Pfam" id="PF09383">
    <property type="entry name" value="NIL"/>
    <property type="match status" value="1"/>
</dbReference>
<dbReference type="Gene3D" id="3.30.70.260">
    <property type="match status" value="1"/>
</dbReference>